<keyword evidence="1" id="KW-0175">Coiled coil</keyword>
<dbReference type="Proteomes" id="UP000319449">
    <property type="component" value="Unassembled WGS sequence"/>
</dbReference>
<sequence>MTRTFLTIPLLLLLLSGCASIGSGGNLLNRLSESRRLSEAIDHLEKGNLDAAATVLEGITRQAGVSGVTDEALFRLAVIRLQNSKDGASQTTALLERLIRDYPESPWTKQGVPLLEYVSSIDDARKQARTLKILNIALTRDNKELRATNQNLVKENKEIHQNIEKLKHLDIELEKKTR</sequence>
<dbReference type="EMBL" id="VLLN01000023">
    <property type="protein sequence ID" value="TWJ17056.1"/>
    <property type="molecule type" value="Genomic_DNA"/>
</dbReference>
<evidence type="ECO:0000256" key="1">
    <source>
        <dbReference type="SAM" id="Coils"/>
    </source>
</evidence>
<protein>
    <recommendedName>
        <fullName evidence="4">Tetratricopeptide repeat protein</fullName>
    </recommendedName>
</protein>
<reference evidence="2 3" key="1">
    <citation type="submission" date="2019-07" db="EMBL/GenBank/DDBJ databases">
        <title>Genomic Encyclopedia of Archaeal and Bacterial Type Strains, Phase II (KMG-II): from individual species to whole genera.</title>
        <authorList>
            <person name="Goeker M."/>
        </authorList>
    </citation>
    <scope>NUCLEOTIDE SEQUENCE [LARGE SCALE GENOMIC DNA]</scope>
    <source>
        <strain evidence="2 3">ATCC BAA-1139</strain>
    </source>
</reference>
<feature type="coiled-coil region" evidence="1">
    <location>
        <begin position="135"/>
        <end position="169"/>
    </location>
</feature>
<dbReference type="PROSITE" id="PS51257">
    <property type="entry name" value="PROKAR_LIPOPROTEIN"/>
    <property type="match status" value="1"/>
</dbReference>
<dbReference type="RefSeq" id="WP_145024516.1">
    <property type="nucleotide sequence ID" value="NZ_VLLN01000023.1"/>
</dbReference>
<comment type="caution">
    <text evidence="2">The sequence shown here is derived from an EMBL/GenBank/DDBJ whole genome shotgun (WGS) entry which is preliminary data.</text>
</comment>
<evidence type="ECO:0008006" key="4">
    <source>
        <dbReference type="Google" id="ProtNLM"/>
    </source>
</evidence>
<accession>A0A562VGK8</accession>
<dbReference type="Gene3D" id="1.25.40.10">
    <property type="entry name" value="Tetratricopeptide repeat domain"/>
    <property type="match status" value="1"/>
</dbReference>
<organism evidence="2 3">
    <name type="scientific">Geobacter argillaceus</name>
    <dbReference type="NCBI Taxonomy" id="345631"/>
    <lineage>
        <taxon>Bacteria</taxon>
        <taxon>Pseudomonadati</taxon>
        <taxon>Thermodesulfobacteriota</taxon>
        <taxon>Desulfuromonadia</taxon>
        <taxon>Geobacterales</taxon>
        <taxon>Geobacteraceae</taxon>
        <taxon>Geobacter</taxon>
    </lineage>
</organism>
<keyword evidence="3" id="KW-1185">Reference proteome</keyword>
<dbReference type="OrthoDB" id="5396374at2"/>
<evidence type="ECO:0000313" key="2">
    <source>
        <dbReference type="EMBL" id="TWJ17056.1"/>
    </source>
</evidence>
<gene>
    <name evidence="2" type="ORF">JN12_03168</name>
</gene>
<dbReference type="InterPro" id="IPR011990">
    <property type="entry name" value="TPR-like_helical_dom_sf"/>
</dbReference>
<name>A0A562VGK8_9BACT</name>
<dbReference type="AlphaFoldDB" id="A0A562VGK8"/>
<proteinExistence type="predicted"/>
<evidence type="ECO:0000313" key="3">
    <source>
        <dbReference type="Proteomes" id="UP000319449"/>
    </source>
</evidence>